<protein>
    <submittedName>
        <fullName evidence="2">Uncharacterized protein</fullName>
    </submittedName>
</protein>
<dbReference type="EnsemblPlants" id="LPERR03G11630.1">
    <property type="protein sequence ID" value="LPERR03G11630.1"/>
    <property type="gene ID" value="LPERR03G11630"/>
</dbReference>
<feature type="region of interest" description="Disordered" evidence="1">
    <location>
        <begin position="1"/>
        <end position="70"/>
    </location>
</feature>
<dbReference type="AlphaFoldDB" id="A0A0D9VSQ9"/>
<dbReference type="HOGENOM" id="CLU_2761435_0_0_1"/>
<keyword evidence="3" id="KW-1185">Reference proteome</keyword>
<accession>A0A0D9VSQ9</accession>
<reference evidence="2 3" key="1">
    <citation type="submission" date="2012-08" db="EMBL/GenBank/DDBJ databases">
        <title>Oryza genome evolution.</title>
        <authorList>
            <person name="Wing R.A."/>
        </authorList>
    </citation>
    <scope>NUCLEOTIDE SEQUENCE</scope>
</reference>
<dbReference type="Gramene" id="LPERR03G11630.1">
    <property type="protein sequence ID" value="LPERR03G11630.1"/>
    <property type="gene ID" value="LPERR03G11630"/>
</dbReference>
<name>A0A0D9VSQ9_9ORYZ</name>
<feature type="compositionally biased region" description="Basic and acidic residues" evidence="1">
    <location>
        <begin position="19"/>
        <end position="33"/>
    </location>
</feature>
<organism evidence="2 3">
    <name type="scientific">Leersia perrieri</name>
    <dbReference type="NCBI Taxonomy" id="77586"/>
    <lineage>
        <taxon>Eukaryota</taxon>
        <taxon>Viridiplantae</taxon>
        <taxon>Streptophyta</taxon>
        <taxon>Embryophyta</taxon>
        <taxon>Tracheophyta</taxon>
        <taxon>Spermatophyta</taxon>
        <taxon>Magnoliopsida</taxon>
        <taxon>Liliopsida</taxon>
        <taxon>Poales</taxon>
        <taxon>Poaceae</taxon>
        <taxon>BOP clade</taxon>
        <taxon>Oryzoideae</taxon>
        <taxon>Oryzeae</taxon>
        <taxon>Oryzinae</taxon>
        <taxon>Leersia</taxon>
    </lineage>
</organism>
<reference evidence="3" key="2">
    <citation type="submission" date="2013-12" db="EMBL/GenBank/DDBJ databases">
        <authorList>
            <person name="Yu Y."/>
            <person name="Lee S."/>
            <person name="de Baynast K."/>
            <person name="Wissotski M."/>
            <person name="Liu L."/>
            <person name="Talag J."/>
            <person name="Goicoechea J."/>
            <person name="Angelova A."/>
            <person name="Jetty R."/>
            <person name="Kudrna D."/>
            <person name="Golser W."/>
            <person name="Rivera L."/>
            <person name="Zhang J."/>
            <person name="Wing R."/>
        </authorList>
    </citation>
    <scope>NUCLEOTIDE SEQUENCE</scope>
</reference>
<reference evidence="2" key="3">
    <citation type="submission" date="2015-04" db="UniProtKB">
        <authorList>
            <consortium name="EnsemblPlants"/>
        </authorList>
    </citation>
    <scope>IDENTIFICATION</scope>
</reference>
<dbReference type="Proteomes" id="UP000032180">
    <property type="component" value="Chromosome 3"/>
</dbReference>
<evidence type="ECO:0000313" key="3">
    <source>
        <dbReference type="Proteomes" id="UP000032180"/>
    </source>
</evidence>
<evidence type="ECO:0000256" key="1">
    <source>
        <dbReference type="SAM" id="MobiDB-lite"/>
    </source>
</evidence>
<sequence length="70" mass="6958">MDGQGQDGRKKANGNPYPRRGDVKRGIMKEFMGKTDPPPPPPAGNDGGGNGGGGDDAAAGGGDAGSYYGH</sequence>
<proteinExistence type="predicted"/>
<feature type="compositionally biased region" description="Gly residues" evidence="1">
    <location>
        <begin position="45"/>
        <end position="64"/>
    </location>
</feature>
<evidence type="ECO:0000313" key="2">
    <source>
        <dbReference type="EnsemblPlants" id="LPERR03G11630.1"/>
    </source>
</evidence>